<keyword evidence="4" id="KW-1185">Reference proteome</keyword>
<protein>
    <submittedName>
        <fullName evidence="2">Uncharacterized protein</fullName>
    </submittedName>
</protein>
<dbReference type="OrthoDB" id="7039580at2"/>
<name>A0A6G1W921_9PSED</name>
<accession>A0A6G1W921</accession>
<proteinExistence type="predicted"/>
<dbReference type="Proteomes" id="UP000443000">
    <property type="component" value="Unassembled WGS sequence"/>
</dbReference>
<evidence type="ECO:0000313" key="3">
    <source>
        <dbReference type="Proteomes" id="UP000443000"/>
    </source>
</evidence>
<gene>
    <name evidence="2" type="ORF">GHN41_21085</name>
    <name evidence="1" type="ORF">GHN94_17115</name>
</gene>
<evidence type="ECO:0000313" key="1">
    <source>
        <dbReference type="EMBL" id="MQT27534.1"/>
    </source>
</evidence>
<comment type="caution">
    <text evidence="2">The sequence shown here is derived from an EMBL/GenBank/DDBJ whole genome shotgun (WGS) entry which is preliminary data.</text>
</comment>
<evidence type="ECO:0000313" key="2">
    <source>
        <dbReference type="EMBL" id="MQU18922.1"/>
    </source>
</evidence>
<organism evidence="2 3">
    <name type="scientific">Pseudomonas helleri</name>
    <dbReference type="NCBI Taxonomy" id="1608996"/>
    <lineage>
        <taxon>Bacteria</taxon>
        <taxon>Pseudomonadati</taxon>
        <taxon>Pseudomonadota</taxon>
        <taxon>Gammaproteobacteria</taxon>
        <taxon>Pseudomonadales</taxon>
        <taxon>Pseudomonadaceae</taxon>
        <taxon>Pseudomonas</taxon>
    </lineage>
</organism>
<reference evidence="3 4" key="1">
    <citation type="submission" date="2019-10" db="EMBL/GenBank/DDBJ databases">
        <title>Evaluation of single-gene subtyping targets for Pseudomonas.</title>
        <authorList>
            <person name="Reichler S.J."/>
            <person name="Orsi R.H."/>
            <person name="Wiedmann M."/>
            <person name="Martin N.H."/>
            <person name="Murphy S.I."/>
        </authorList>
    </citation>
    <scope>NUCLEOTIDE SEQUENCE [LARGE SCALE GENOMIC DNA]</scope>
    <source>
        <strain evidence="1 4">FSL R10-0802</strain>
        <strain evidence="2 3">FSL R10-1594</strain>
    </source>
</reference>
<dbReference type="EMBL" id="WIVT01000038">
    <property type="protein sequence ID" value="MQU18922.1"/>
    <property type="molecule type" value="Genomic_DNA"/>
</dbReference>
<dbReference type="Proteomes" id="UP000713985">
    <property type="component" value="Unassembled WGS sequence"/>
</dbReference>
<dbReference type="AlphaFoldDB" id="A0A6G1W921"/>
<sequence>MLEPACRRGLKPEGARQAGFLGWLDAQHESPSRSEAKGNTQRIQILVLDGRRKRGDILAIRVSNCIPPPPP</sequence>
<dbReference type="EMBL" id="WIWP01000036">
    <property type="protein sequence ID" value="MQT27534.1"/>
    <property type="molecule type" value="Genomic_DNA"/>
</dbReference>
<evidence type="ECO:0000313" key="4">
    <source>
        <dbReference type="Proteomes" id="UP000713985"/>
    </source>
</evidence>